<evidence type="ECO:0000313" key="2">
    <source>
        <dbReference type="Proteomes" id="UP001234202"/>
    </source>
</evidence>
<dbReference type="Proteomes" id="UP001234202">
    <property type="component" value="Unassembled WGS sequence"/>
</dbReference>
<dbReference type="EMBL" id="JASBWV010000005">
    <property type="protein sequence ID" value="KAJ9126215.1"/>
    <property type="molecule type" value="Genomic_DNA"/>
</dbReference>
<name>A0ACC2XRE3_9TREE</name>
<organism evidence="1 2">
    <name type="scientific">Naganishia onofrii</name>
    <dbReference type="NCBI Taxonomy" id="1851511"/>
    <lineage>
        <taxon>Eukaryota</taxon>
        <taxon>Fungi</taxon>
        <taxon>Dikarya</taxon>
        <taxon>Basidiomycota</taxon>
        <taxon>Agaricomycotina</taxon>
        <taxon>Tremellomycetes</taxon>
        <taxon>Filobasidiales</taxon>
        <taxon>Filobasidiaceae</taxon>
        <taxon>Naganishia</taxon>
    </lineage>
</organism>
<accession>A0ACC2XRE3</accession>
<gene>
    <name evidence="1" type="ORF">QFC24_001938</name>
</gene>
<reference evidence="1" key="1">
    <citation type="submission" date="2023-04" db="EMBL/GenBank/DDBJ databases">
        <title>Draft Genome sequencing of Naganishia species isolated from polar environments using Oxford Nanopore Technology.</title>
        <authorList>
            <person name="Leo P."/>
            <person name="Venkateswaran K."/>
        </authorList>
    </citation>
    <scope>NUCLEOTIDE SEQUENCE</scope>
    <source>
        <strain evidence="1">DBVPG 5303</strain>
    </source>
</reference>
<keyword evidence="2" id="KW-1185">Reference proteome</keyword>
<comment type="caution">
    <text evidence="1">The sequence shown here is derived from an EMBL/GenBank/DDBJ whole genome shotgun (WGS) entry which is preliminary data.</text>
</comment>
<sequence length="886" mass="94541">MPSTIIHNNFPVHIPPIRFPWFVPGSTIIRDRFIIDSAFPRYLRDVAPGRTLTIVARVIEHDRNYNLDLGGRNLTIVAATFTGLGGIIRTTGVDAPPAHSGQGGGPGYSSASGFSNRPGGNGTRGENATNGSPGGTVQVFAETITGLRIVVKGGAGGAGGAGGSGGQGADGRLLGKPGNPIEIEATAGGQGGDAGDGGVGGSGGVVIVSAIHFNDKPMIDVSGGDGGRAGRGGQGGAHGTGLGGDDGSYGAPGRDGVQGQKGKAGTFTKTDLTPAMYREAVTIQLSSTQTEAWATYRLSVGDYFFRTYLPAINSSHADDLKIAVGEYTTAQQLNPALTTECTRQINNIWSNVNALGIQRDLDIVPHFDEYITAFTSFGNLVLGLFNSGVTEVLHAVDLASLQQLLLRDRRETRNMEADANDSMLIAQQERQNIDASMVELANKVESTKQEIEAAIVEMNDHSMSFGQIVGVVGQVATAVVSVIGAIPTGGASLLALVPDVIALSKTILDVAPLVGALFGKDDNDTLKKVKDQYGKAGKDVSSIIDSTKAVISIVALVENLAKGKTPDNTKYVALVQKGLELAHELLLQQRQRTLVEMRMAAIASTIKRGNNLVALTDQMLATLDLSTTTLRNAGLRLIKTAQLKVDASQTFAFWAQRSVEIYTLKNESNTVHLDAGYVHPDIEADYREHFISDAQLIAGYTDSWSQIVGPIDLQRDYLSYWTDHRLQSGIRRLSFTGSDVERFRSSLTFSFALEPEDLGVNGFDTKAQAVFCSFVGATSSSGIISCRVRHGNRYTQQQQDGSRNDQFLQSQDATISAQTERLKLAGVTIGDQPPLTTPQNLAFWGRGVCGRWEVSVEPDEITTEVANLANLTEIQVWIAYQFVRRE</sequence>
<protein>
    <submittedName>
        <fullName evidence="1">Uncharacterized protein</fullName>
    </submittedName>
</protein>
<evidence type="ECO:0000313" key="1">
    <source>
        <dbReference type="EMBL" id="KAJ9126215.1"/>
    </source>
</evidence>
<proteinExistence type="predicted"/>